<dbReference type="NCBIfam" id="TIGR04456">
    <property type="entry name" value="LruC_dom"/>
    <property type="match status" value="1"/>
</dbReference>
<evidence type="ECO:0000259" key="3">
    <source>
        <dbReference type="Pfam" id="PF16130"/>
    </source>
</evidence>
<evidence type="ECO:0000313" key="4">
    <source>
        <dbReference type="EMBL" id="EOR95594.1"/>
    </source>
</evidence>
<dbReference type="eggNOG" id="COG1044">
    <property type="taxonomic scope" value="Bacteria"/>
</dbReference>
<dbReference type="OrthoDB" id="1204817at2"/>
<keyword evidence="5" id="KW-1185">Reference proteome</keyword>
<keyword evidence="1" id="KW-0732">Signal</keyword>
<feature type="domain" description="DUF4842" evidence="3">
    <location>
        <begin position="479"/>
        <end position="687"/>
    </location>
</feature>
<dbReference type="STRING" id="1150600.ADIARSV_1200"/>
<dbReference type="Pfam" id="PF16130">
    <property type="entry name" value="DUF4842"/>
    <property type="match status" value="1"/>
</dbReference>
<dbReference type="Pfam" id="PF13448">
    <property type="entry name" value="DUF4114"/>
    <property type="match status" value="1"/>
</dbReference>
<dbReference type="InterPro" id="IPR032295">
    <property type="entry name" value="DUF4842"/>
</dbReference>
<accession>R9H327</accession>
<dbReference type="AlphaFoldDB" id="R9H327"/>
<comment type="caution">
    <text evidence="4">The sequence shown here is derived from an EMBL/GenBank/DDBJ whole genome shotgun (WGS) entry which is preliminary data.</text>
</comment>
<protein>
    <recommendedName>
        <fullName evidence="6">DUF4842 domain-containing protein</fullName>
    </recommendedName>
</protein>
<evidence type="ECO:0000256" key="1">
    <source>
        <dbReference type="SAM" id="SignalP"/>
    </source>
</evidence>
<evidence type="ECO:0008006" key="6">
    <source>
        <dbReference type="Google" id="ProtNLM"/>
    </source>
</evidence>
<feature type="domain" description="DUF4114" evidence="2">
    <location>
        <begin position="313"/>
        <end position="395"/>
    </location>
</feature>
<dbReference type="Proteomes" id="UP000014174">
    <property type="component" value="Unassembled WGS sequence"/>
</dbReference>
<dbReference type="eggNOG" id="COG1196">
    <property type="taxonomic scope" value="Bacteria"/>
</dbReference>
<dbReference type="PATRIC" id="fig|1150600.3.peg.1179"/>
<dbReference type="RefSeq" id="WP_016194441.1">
    <property type="nucleotide sequence ID" value="NZ_AQPN01000045.1"/>
</dbReference>
<feature type="signal peptide" evidence="1">
    <location>
        <begin position="1"/>
        <end position="26"/>
    </location>
</feature>
<evidence type="ECO:0000313" key="5">
    <source>
        <dbReference type="Proteomes" id="UP000014174"/>
    </source>
</evidence>
<gene>
    <name evidence="4" type="ORF">ADIARSV_1200</name>
</gene>
<feature type="chain" id="PRO_5004472698" description="DUF4842 domain-containing protein" evidence="1">
    <location>
        <begin position="27"/>
        <end position="703"/>
    </location>
</feature>
<dbReference type="PROSITE" id="PS51257">
    <property type="entry name" value="PROKAR_LIPOPROTEIN"/>
    <property type="match status" value="1"/>
</dbReference>
<name>R9H327_9SPHI</name>
<dbReference type="InterPro" id="IPR031025">
    <property type="entry name" value="LruC_dom"/>
</dbReference>
<reference evidence="4 5" key="1">
    <citation type="journal article" date="2013" name="Genome Announc.">
        <title>Draft Genome Sequence of Arcticibacter svalbardensis Strain MN12-7T, a Member of the Family Sphingobacteriaceae Isolated from an Arctic Soil Sample.</title>
        <authorList>
            <person name="Shivaji S."/>
            <person name="Ara S."/>
            <person name="Prasad S."/>
            <person name="Manasa B.P."/>
            <person name="Begum Z."/>
            <person name="Singh A."/>
            <person name="Kumar Pinnaka A."/>
        </authorList>
    </citation>
    <scope>NUCLEOTIDE SEQUENCE [LARGE SCALE GENOMIC DNA]</scope>
    <source>
        <strain evidence="4 5">MN12-7</strain>
    </source>
</reference>
<sequence length="703" mass="75640">MKSLYSCFTLFVIALLLFSSCKKETAADTTIIDPLDTDIAPDNFNFSTTRELTVSIRLLSNSGEAIKGVLVSVTDPANVENVFFKAATDVSGYAYGTMVVPTSLDTVVISPNYVGLLNNVKAIITSKNSLNAVIGGSAGFSGDVIAEAISATRSSGVTTFGLSTTEYVYPTGYTSAADAVVNTTLYPFVLGRPVYLETTPDVIPSALLTYINSSLPESKPLTTTHPEYLESDAIPNIIVKQDADVWLTFVSEGAGFRNALAYYTFPTGSTPTATTGGTNAGGIDKVTMIFPNSSAFGSSGGLRSGDKVKLGRFTAGTTIGFVLLRDSWVGNMVNTSYVKFYSDAKFNPETIAALKKHTVMLYDNDHSLFLFGFEDQNRQTGSDQDFNDVVAYATSNPASAISKDGVAEVDKIPDADGDGVLDELDDFPNDPLRAYITYSPSKTGWSTLAFEDNWPKMGDYDMNDLVLNYRYTFVKNASNAVVEMKGEYLAVAAGADYKNGFGVQFPFSSSKVSSVTGQSLQSNTYIVRNANGTEAGQTNAVIIPFDNHRNVLNNADNSTITNTLQGKAQATPTLVTVNIAFTAPIASNVFGTAPFNPFLISNLRRGYEIHLPGYKPTDKAISTLMGTEDDKSSVAGNVYYKNKNNGPWALSFTGSFSYPVEKSSIIDTYAHFMAWAKSGGTSFTDWYSATTVGYRNTAKIYSK</sequence>
<dbReference type="InterPro" id="IPR025193">
    <property type="entry name" value="DUF4114"/>
</dbReference>
<proteinExistence type="predicted"/>
<evidence type="ECO:0000259" key="2">
    <source>
        <dbReference type="Pfam" id="PF13448"/>
    </source>
</evidence>
<dbReference type="EMBL" id="AQPN01000045">
    <property type="protein sequence ID" value="EOR95594.1"/>
    <property type="molecule type" value="Genomic_DNA"/>
</dbReference>
<organism evidence="4 5">
    <name type="scientific">Arcticibacter svalbardensis MN12-7</name>
    <dbReference type="NCBI Taxonomy" id="1150600"/>
    <lineage>
        <taxon>Bacteria</taxon>
        <taxon>Pseudomonadati</taxon>
        <taxon>Bacteroidota</taxon>
        <taxon>Sphingobacteriia</taxon>
        <taxon>Sphingobacteriales</taxon>
        <taxon>Sphingobacteriaceae</taxon>
        <taxon>Arcticibacter</taxon>
    </lineage>
</organism>